<dbReference type="EMBL" id="CM064437">
    <property type="protein sequence ID" value="KAK3435907.1"/>
    <property type="molecule type" value="Genomic_DNA"/>
</dbReference>
<name>A0ACC3L9Z3_EUCGR</name>
<keyword evidence="2" id="KW-1185">Reference proteome</keyword>
<protein>
    <submittedName>
        <fullName evidence="1">Uncharacterized protein</fullName>
    </submittedName>
</protein>
<organism evidence="1 2">
    <name type="scientific">Eucalyptus grandis</name>
    <name type="common">Flooded gum</name>
    <dbReference type="NCBI Taxonomy" id="71139"/>
    <lineage>
        <taxon>Eukaryota</taxon>
        <taxon>Viridiplantae</taxon>
        <taxon>Streptophyta</taxon>
        <taxon>Embryophyta</taxon>
        <taxon>Tracheophyta</taxon>
        <taxon>Spermatophyta</taxon>
        <taxon>Magnoliopsida</taxon>
        <taxon>eudicotyledons</taxon>
        <taxon>Gunneridae</taxon>
        <taxon>Pentapetalae</taxon>
        <taxon>rosids</taxon>
        <taxon>malvids</taxon>
        <taxon>Myrtales</taxon>
        <taxon>Myrtaceae</taxon>
        <taxon>Myrtoideae</taxon>
        <taxon>Eucalypteae</taxon>
        <taxon>Eucalyptus</taxon>
    </lineage>
</organism>
<evidence type="ECO:0000313" key="1">
    <source>
        <dbReference type="EMBL" id="KAK3435907.1"/>
    </source>
</evidence>
<sequence>MSQMGDRSCDQPAKKMIREPLLENPTPKGGLRTIPFIIANEAFEKVASFGLLPNMVLYLTREYHLENVAAANVLFLWSAATNFLPIIGAFLADSYFGRYAMIGFGSIASLLGLMNKITGFLAFGLEQSLEIPSLVAVQILADEIYVLIQTEKGMILLWLTTVFPQARPPSCDEFSKDTCGSATTAQLLLLYSSFGLMSIGAGGVRSSALAFGADQLKTGANSKNSGNLLQKYFSWYYVSVMASVMVAMTCIVYIQDTAGWKVGFGVPVVLMFISTFSFFLASPFYFKLKVESSLLTRFFQVAVAAFRNRSIELSSLQPDESYYIGKGSMLQAPSEKLRFLNKACVIRETDQLHLTDGKALDPWSLCTVDQVEELKSLINIIPLWSTGIMLAVASNQNTFLYSLVTSMDRRITPNFEIPAGSFNTFVVLSLLAFVALYNRVFLRLASAIIGKPVYPSLKQRMGSGLAISIFATSVLAIVESVRRRVATEEEHLDGMGVVKMSAMWLLLYYILIGIAEGFNAIAQNQFYYLELPKTMSSVAATLFGVSMAVGNLVASLIISIVQLVTERGEMEGWVGSDINKGHYDYYFWVITCFSTLNFVYFLACGKAYGPCKGEGGDGASSRVADEDISVTS</sequence>
<accession>A0ACC3L9Z3</accession>
<evidence type="ECO:0000313" key="2">
    <source>
        <dbReference type="Proteomes" id="UP000030711"/>
    </source>
</evidence>
<dbReference type="Proteomes" id="UP000030711">
    <property type="component" value="Chromosome 3"/>
</dbReference>
<proteinExistence type="predicted"/>
<reference evidence="1 2" key="1">
    <citation type="journal article" date="2014" name="Nature">
        <title>The genome of Eucalyptus grandis.</title>
        <authorList>
            <person name="Myburg A.A."/>
            <person name="Grattapaglia D."/>
            <person name="Tuskan G.A."/>
            <person name="Hellsten U."/>
            <person name="Hayes R.D."/>
            <person name="Grimwood J."/>
            <person name="Jenkins J."/>
            <person name="Lindquist E."/>
            <person name="Tice H."/>
            <person name="Bauer D."/>
            <person name="Goodstein D.M."/>
            <person name="Dubchak I."/>
            <person name="Poliakov A."/>
            <person name="Mizrachi E."/>
            <person name="Kullan A.R."/>
            <person name="Hussey S.G."/>
            <person name="Pinard D."/>
            <person name="van der Merwe K."/>
            <person name="Singh P."/>
            <person name="van Jaarsveld I."/>
            <person name="Silva-Junior O.B."/>
            <person name="Togawa R.C."/>
            <person name="Pappas M.R."/>
            <person name="Faria D.A."/>
            <person name="Sansaloni C.P."/>
            <person name="Petroli C.D."/>
            <person name="Yang X."/>
            <person name="Ranjan P."/>
            <person name="Tschaplinski T.J."/>
            <person name="Ye C.Y."/>
            <person name="Li T."/>
            <person name="Sterck L."/>
            <person name="Vanneste K."/>
            <person name="Murat F."/>
            <person name="Soler M."/>
            <person name="Clemente H.S."/>
            <person name="Saidi N."/>
            <person name="Cassan-Wang H."/>
            <person name="Dunand C."/>
            <person name="Hefer C.A."/>
            <person name="Bornberg-Bauer E."/>
            <person name="Kersting A.R."/>
            <person name="Vining K."/>
            <person name="Amarasinghe V."/>
            <person name="Ranik M."/>
            <person name="Naithani S."/>
            <person name="Elser J."/>
            <person name="Boyd A.E."/>
            <person name="Liston A."/>
            <person name="Spatafora J.W."/>
            <person name="Dharmwardhana P."/>
            <person name="Raja R."/>
            <person name="Sullivan C."/>
            <person name="Romanel E."/>
            <person name="Alves-Ferreira M."/>
            <person name="Kulheim C."/>
            <person name="Foley W."/>
            <person name="Carocha V."/>
            <person name="Paiva J."/>
            <person name="Kudrna D."/>
            <person name="Brommonschenkel S.H."/>
            <person name="Pasquali G."/>
            <person name="Byrne M."/>
            <person name="Rigault P."/>
            <person name="Tibbits J."/>
            <person name="Spokevicius A."/>
            <person name="Jones R.C."/>
            <person name="Steane D.A."/>
            <person name="Vaillancourt R.E."/>
            <person name="Potts B.M."/>
            <person name="Joubert F."/>
            <person name="Barry K."/>
            <person name="Pappas G.J."/>
            <person name="Strauss S.H."/>
            <person name="Jaiswal P."/>
            <person name="Grima-Pettenati J."/>
            <person name="Salse J."/>
            <person name="Van de Peer Y."/>
            <person name="Rokhsar D.S."/>
            <person name="Schmutz J."/>
        </authorList>
    </citation>
    <scope>NUCLEOTIDE SEQUENCE [LARGE SCALE GENOMIC DNA]</scope>
    <source>
        <strain evidence="2">cv. BRASUZ1</strain>
        <tissue evidence="1">Leaf extractions</tissue>
    </source>
</reference>
<gene>
    <name evidence="1" type="ORF">EUGRSUZ_C00586</name>
</gene>
<comment type="caution">
    <text evidence="1">The sequence shown here is derived from an EMBL/GenBank/DDBJ whole genome shotgun (WGS) entry which is preliminary data.</text>
</comment>